<dbReference type="InterPro" id="IPR015424">
    <property type="entry name" value="PyrdxlP-dep_Trfase"/>
</dbReference>
<dbReference type="CDD" id="cd00609">
    <property type="entry name" value="AAT_like"/>
    <property type="match status" value="1"/>
</dbReference>
<reference evidence="6" key="1">
    <citation type="journal article" date="2014" name="Int. J. Syst. Evol. Microbiol.">
        <title>Complete genome sequence of Corynebacterium casei LMG S-19264T (=DSM 44701T), isolated from a smear-ripened cheese.</title>
        <authorList>
            <consortium name="US DOE Joint Genome Institute (JGI-PGF)"/>
            <person name="Walter F."/>
            <person name="Albersmeier A."/>
            <person name="Kalinowski J."/>
            <person name="Ruckert C."/>
        </authorList>
    </citation>
    <scope>NUCLEOTIDE SEQUENCE</scope>
    <source>
        <strain evidence="6">CGMCC 4.7110</strain>
    </source>
</reference>
<dbReference type="Gene3D" id="3.40.640.10">
    <property type="entry name" value="Type I PLP-dependent aspartate aminotransferase-like (Major domain)"/>
    <property type="match status" value="1"/>
</dbReference>
<keyword evidence="3" id="KW-0808">Transferase</keyword>
<dbReference type="EMBL" id="BMML01000047">
    <property type="protein sequence ID" value="GGN45537.1"/>
    <property type="molecule type" value="Genomic_DNA"/>
</dbReference>
<sequence length="430" mass="47020">MELAELNAALDDPLLESMNFLNEVAIRFPDSVSLAAGRPVDDHFDPAELEGYLSRFRRYLSADLGYDQRRVAQTLFQYGRTKGIIHDLIARHLRVDEGVRADPEAIVVTVGAQEALHLLLRALRAEPRDVALAVAPTYVGFTGAARLMDLPVLPVASGTSGVDLADLRARLLQARADGLRPRCLYVVPDFANPTGISLDLPTRYRLLEAAREERLLLIEDNPYGAFTGQDGRLPTLRSLDTGAQVAYVGSFAKTVLPGARVGYVVADQRVRGRGHGYFADELGKIKSMVTVNTSPLSQAIVAGHLLAHDFSVIRANAAVATRYRRNMSLMLAGLERRFPAGGDVTWNVPSGGFFIVLSVPFRADDGLLEHSAREHKVLWTPMSHFYGRTGGETQLRLSCSSLTPEDIETGLDRLAALVAEQRSRAAQAPR</sequence>
<organism evidence="6 7">
    <name type="scientific">Streptomyces fuscichromogenes</name>
    <dbReference type="NCBI Taxonomy" id="1324013"/>
    <lineage>
        <taxon>Bacteria</taxon>
        <taxon>Bacillati</taxon>
        <taxon>Actinomycetota</taxon>
        <taxon>Actinomycetes</taxon>
        <taxon>Kitasatosporales</taxon>
        <taxon>Streptomycetaceae</taxon>
        <taxon>Streptomyces</taxon>
    </lineage>
</organism>
<dbReference type="PANTHER" id="PTHR42790:SF19">
    <property type="entry name" value="KYNURENINE_ALPHA-AMINOADIPATE AMINOTRANSFERASE, MITOCHONDRIAL"/>
    <property type="match status" value="1"/>
</dbReference>
<evidence type="ECO:0000256" key="2">
    <source>
        <dbReference type="ARBA" id="ARBA00022576"/>
    </source>
</evidence>
<keyword evidence="4" id="KW-0663">Pyridoxal phosphate</keyword>
<dbReference type="InterPro" id="IPR015421">
    <property type="entry name" value="PyrdxlP-dep_Trfase_major"/>
</dbReference>
<dbReference type="GO" id="GO:0008483">
    <property type="term" value="F:transaminase activity"/>
    <property type="evidence" value="ECO:0007669"/>
    <property type="project" value="UniProtKB-KW"/>
</dbReference>
<keyword evidence="2" id="KW-0032">Aminotransferase</keyword>
<dbReference type="Gene3D" id="3.90.1150.10">
    <property type="entry name" value="Aspartate Aminotransferase, domain 1"/>
    <property type="match status" value="1"/>
</dbReference>
<protein>
    <submittedName>
        <fullName evidence="6">GntR family transcriptional regulator</fullName>
    </submittedName>
</protein>
<evidence type="ECO:0000256" key="3">
    <source>
        <dbReference type="ARBA" id="ARBA00022679"/>
    </source>
</evidence>
<evidence type="ECO:0000313" key="6">
    <source>
        <dbReference type="EMBL" id="GGN45537.1"/>
    </source>
</evidence>
<keyword evidence="7" id="KW-1185">Reference proteome</keyword>
<dbReference type="InterPro" id="IPR004839">
    <property type="entry name" value="Aminotransferase_I/II_large"/>
</dbReference>
<dbReference type="AlphaFoldDB" id="A0A917XQ65"/>
<gene>
    <name evidence="6" type="primary">avtA</name>
    <name evidence="6" type="ORF">GCM10011578_097580</name>
</gene>
<comment type="caution">
    <text evidence="6">The sequence shown here is derived from an EMBL/GenBank/DDBJ whole genome shotgun (WGS) entry which is preliminary data.</text>
</comment>
<comment type="cofactor">
    <cofactor evidence="1">
        <name>pyridoxal 5'-phosphate</name>
        <dbReference type="ChEBI" id="CHEBI:597326"/>
    </cofactor>
</comment>
<evidence type="ECO:0000256" key="1">
    <source>
        <dbReference type="ARBA" id="ARBA00001933"/>
    </source>
</evidence>
<proteinExistence type="predicted"/>
<accession>A0A917XQ65</accession>
<dbReference type="InterPro" id="IPR050859">
    <property type="entry name" value="Class-I_PLP-dep_aminotransf"/>
</dbReference>
<evidence type="ECO:0000313" key="7">
    <source>
        <dbReference type="Proteomes" id="UP000653411"/>
    </source>
</evidence>
<evidence type="ECO:0000259" key="5">
    <source>
        <dbReference type="Pfam" id="PF00155"/>
    </source>
</evidence>
<dbReference type="Pfam" id="PF00155">
    <property type="entry name" value="Aminotran_1_2"/>
    <property type="match status" value="1"/>
</dbReference>
<dbReference type="GO" id="GO:1901605">
    <property type="term" value="P:alpha-amino acid metabolic process"/>
    <property type="evidence" value="ECO:0007669"/>
    <property type="project" value="TreeGrafter"/>
</dbReference>
<feature type="domain" description="Aminotransferase class I/classII large" evidence="5">
    <location>
        <begin position="72"/>
        <end position="414"/>
    </location>
</feature>
<dbReference type="Proteomes" id="UP000653411">
    <property type="component" value="Unassembled WGS sequence"/>
</dbReference>
<reference evidence="6" key="2">
    <citation type="submission" date="2020-09" db="EMBL/GenBank/DDBJ databases">
        <authorList>
            <person name="Sun Q."/>
            <person name="Zhou Y."/>
        </authorList>
    </citation>
    <scope>NUCLEOTIDE SEQUENCE</scope>
    <source>
        <strain evidence="6">CGMCC 4.7110</strain>
    </source>
</reference>
<dbReference type="InterPro" id="IPR015422">
    <property type="entry name" value="PyrdxlP-dep_Trfase_small"/>
</dbReference>
<dbReference type="GO" id="GO:0030170">
    <property type="term" value="F:pyridoxal phosphate binding"/>
    <property type="evidence" value="ECO:0007669"/>
    <property type="project" value="InterPro"/>
</dbReference>
<dbReference type="PANTHER" id="PTHR42790">
    <property type="entry name" value="AMINOTRANSFERASE"/>
    <property type="match status" value="1"/>
</dbReference>
<dbReference type="RefSeq" id="WP_189269440.1">
    <property type="nucleotide sequence ID" value="NZ_BMML01000047.1"/>
</dbReference>
<name>A0A917XQ65_9ACTN</name>
<evidence type="ECO:0000256" key="4">
    <source>
        <dbReference type="ARBA" id="ARBA00022898"/>
    </source>
</evidence>
<dbReference type="SUPFAM" id="SSF53383">
    <property type="entry name" value="PLP-dependent transferases"/>
    <property type="match status" value="1"/>
</dbReference>